<feature type="compositionally biased region" description="Low complexity" evidence="2">
    <location>
        <begin position="518"/>
        <end position="536"/>
    </location>
</feature>
<proteinExistence type="predicted"/>
<feature type="compositionally biased region" description="Polar residues" evidence="2">
    <location>
        <begin position="136"/>
        <end position="145"/>
    </location>
</feature>
<sequence length="735" mass="81465">MHQLTIIIIALATYLTFLTIVTTAFSLFLIAHFQDESREAHQDIARRLRSLEEENTRVFNEVGNLVTIVQLIEKHLRLRLGTDTSHNLETQATTLLFPRTDHTREVSSSEHINSPQSHLVLSDPSDRSARPRYVDQGTQTDLPSYPYQTHSRFIINLPQHIPESPNNDNTSPSTASHIVLCNRHVSRISTRRHRQFVQDLDSEHVSLASLQDNPRYSSYFNFPGTSESEPSNTDGTLHGINGGGFTNLVDYTSLQMSEITTPSLLNSHLPTVDTVEDSPQTHETPPQSVENFPYEDTTETNGDTPRIYEARLQRDETPPLPHFTARLEVPLPTTLLTPQQQLHLLSNLRVILQDPRVGIPTIEINVITAAFQIFFDALNRPSSITQWLDGTVPAETLNDRTSVYLNDALHVVFDRTEPQITHEVVNEIVYVFWGGVGEVWGAERREESEENVDDALVRGNGVGDEVSHSHDTTNPSTPLDNLPAFSADDIISNDEAYDALLDDPIFLPLPASPPTPLSPYSSGSSSPTPQSLHSSTYSNLSGTTLLNTPTLSAESLFDLGPGAINLSLSGDTLVVFSSSADSPPYMRRRSSAPVLRRILFDAEEGLTREGVLELGAALRVLGEARAGIDGEGSSLSFGGEDWEDGSDEDGWEDWSDGGDENDEMDWSDEDDWSDTDALQEFMEDILEAEEAMMRHEGRSVTGPWRYGAGLLDEAEAEADSVAEDRDVGDDVLREE</sequence>
<feature type="region of interest" description="Disordered" evidence="2">
    <location>
        <begin position="459"/>
        <end position="481"/>
    </location>
</feature>
<keyword evidence="1" id="KW-0175">Coiled coil</keyword>
<feature type="compositionally biased region" description="Basic and acidic residues" evidence="2">
    <location>
        <begin position="124"/>
        <end position="133"/>
    </location>
</feature>
<evidence type="ECO:0000256" key="3">
    <source>
        <dbReference type="SAM" id="Phobius"/>
    </source>
</evidence>
<feature type="compositionally biased region" description="Acidic residues" evidence="2">
    <location>
        <begin position="640"/>
        <end position="671"/>
    </location>
</feature>
<reference evidence="4" key="1">
    <citation type="journal article" date="2020" name="Stud. Mycol.">
        <title>101 Dothideomycetes genomes: a test case for predicting lifestyles and emergence of pathogens.</title>
        <authorList>
            <person name="Haridas S."/>
            <person name="Albert R."/>
            <person name="Binder M."/>
            <person name="Bloem J."/>
            <person name="Labutti K."/>
            <person name="Salamov A."/>
            <person name="Andreopoulos B."/>
            <person name="Baker S."/>
            <person name="Barry K."/>
            <person name="Bills G."/>
            <person name="Bluhm B."/>
            <person name="Cannon C."/>
            <person name="Castanera R."/>
            <person name="Culley D."/>
            <person name="Daum C."/>
            <person name="Ezra D."/>
            <person name="Gonzalez J."/>
            <person name="Henrissat B."/>
            <person name="Kuo A."/>
            <person name="Liang C."/>
            <person name="Lipzen A."/>
            <person name="Lutzoni F."/>
            <person name="Magnuson J."/>
            <person name="Mondo S."/>
            <person name="Nolan M."/>
            <person name="Ohm R."/>
            <person name="Pangilinan J."/>
            <person name="Park H.-J."/>
            <person name="Ramirez L."/>
            <person name="Alfaro M."/>
            <person name="Sun H."/>
            <person name="Tritt A."/>
            <person name="Yoshinaga Y."/>
            <person name="Zwiers L.-H."/>
            <person name="Turgeon B."/>
            <person name="Goodwin S."/>
            <person name="Spatafora J."/>
            <person name="Crous P."/>
            <person name="Grigoriev I."/>
        </authorList>
    </citation>
    <scope>NUCLEOTIDE SEQUENCE</scope>
    <source>
        <strain evidence="4">CBS 113818</strain>
    </source>
</reference>
<feature type="region of interest" description="Disordered" evidence="2">
    <location>
        <begin position="273"/>
        <end position="302"/>
    </location>
</feature>
<feature type="compositionally biased region" description="Basic and acidic residues" evidence="2">
    <location>
        <begin position="99"/>
        <end position="108"/>
    </location>
</feature>
<feature type="region of interest" description="Disordered" evidence="2">
    <location>
        <begin position="629"/>
        <end position="671"/>
    </location>
</feature>
<accession>A0A6A6ZRC0</accession>
<protein>
    <submittedName>
        <fullName evidence="4">Uncharacterized protein</fullName>
    </submittedName>
</protein>
<keyword evidence="5" id="KW-1185">Reference proteome</keyword>
<evidence type="ECO:0000313" key="5">
    <source>
        <dbReference type="Proteomes" id="UP000799424"/>
    </source>
</evidence>
<feature type="region of interest" description="Disordered" evidence="2">
    <location>
        <begin position="512"/>
        <end position="537"/>
    </location>
</feature>
<name>A0A6A6ZRC0_9PLEO</name>
<evidence type="ECO:0000313" key="4">
    <source>
        <dbReference type="EMBL" id="KAF2823323.1"/>
    </source>
</evidence>
<feature type="compositionally biased region" description="Polar residues" evidence="2">
    <location>
        <begin position="277"/>
        <end position="290"/>
    </location>
</feature>
<feature type="region of interest" description="Disordered" evidence="2">
    <location>
        <begin position="714"/>
        <end position="735"/>
    </location>
</feature>
<dbReference type="EMBL" id="MU006232">
    <property type="protein sequence ID" value="KAF2823323.1"/>
    <property type="molecule type" value="Genomic_DNA"/>
</dbReference>
<keyword evidence="3" id="KW-1133">Transmembrane helix</keyword>
<feature type="region of interest" description="Disordered" evidence="2">
    <location>
        <begin position="99"/>
        <end position="145"/>
    </location>
</feature>
<keyword evidence="3" id="KW-0472">Membrane</keyword>
<organism evidence="4 5">
    <name type="scientific">Ophiobolus disseminans</name>
    <dbReference type="NCBI Taxonomy" id="1469910"/>
    <lineage>
        <taxon>Eukaryota</taxon>
        <taxon>Fungi</taxon>
        <taxon>Dikarya</taxon>
        <taxon>Ascomycota</taxon>
        <taxon>Pezizomycotina</taxon>
        <taxon>Dothideomycetes</taxon>
        <taxon>Pleosporomycetidae</taxon>
        <taxon>Pleosporales</taxon>
        <taxon>Pleosporineae</taxon>
        <taxon>Phaeosphaeriaceae</taxon>
        <taxon>Ophiobolus</taxon>
    </lineage>
</organism>
<feature type="coiled-coil region" evidence="1">
    <location>
        <begin position="34"/>
        <end position="61"/>
    </location>
</feature>
<keyword evidence="3" id="KW-0812">Transmembrane</keyword>
<evidence type="ECO:0000256" key="2">
    <source>
        <dbReference type="SAM" id="MobiDB-lite"/>
    </source>
</evidence>
<feature type="compositionally biased region" description="Polar residues" evidence="2">
    <location>
        <begin position="109"/>
        <end position="119"/>
    </location>
</feature>
<feature type="compositionally biased region" description="Basic and acidic residues" evidence="2">
    <location>
        <begin position="722"/>
        <end position="735"/>
    </location>
</feature>
<gene>
    <name evidence="4" type="ORF">CC86DRAFT_384694</name>
</gene>
<dbReference type="AlphaFoldDB" id="A0A6A6ZRC0"/>
<evidence type="ECO:0000256" key="1">
    <source>
        <dbReference type="SAM" id="Coils"/>
    </source>
</evidence>
<dbReference type="Proteomes" id="UP000799424">
    <property type="component" value="Unassembled WGS sequence"/>
</dbReference>
<feature type="transmembrane region" description="Helical" evidence="3">
    <location>
        <begin position="6"/>
        <end position="31"/>
    </location>
</feature>